<dbReference type="PANTHER" id="PTHR33355">
    <property type="entry name" value="WALL-ASSOCIATED RECEPTOR KINASE CARBOXY-TERMINAL PROTEIN-RELATED"/>
    <property type="match status" value="1"/>
</dbReference>
<evidence type="ECO:0000313" key="7">
    <source>
        <dbReference type="Proteomes" id="UP001157006"/>
    </source>
</evidence>
<evidence type="ECO:0000259" key="5">
    <source>
        <dbReference type="Pfam" id="PF13947"/>
    </source>
</evidence>
<proteinExistence type="predicted"/>
<name>A0AAV1AQV0_VICFA</name>
<keyword evidence="3" id="KW-0812">Transmembrane</keyword>
<dbReference type="AlphaFoldDB" id="A0AAV1AQV0"/>
<dbReference type="InterPro" id="IPR025287">
    <property type="entry name" value="WAK_GUB"/>
</dbReference>
<keyword evidence="3" id="KW-1133">Transmembrane helix</keyword>
<comment type="subcellular location">
    <subcellularLocation>
        <location evidence="1">Membrane</location>
        <topology evidence="1">Single-pass membrane protein</topology>
    </subcellularLocation>
</comment>
<accession>A0AAV1AQV0</accession>
<evidence type="ECO:0000256" key="3">
    <source>
        <dbReference type="SAM" id="Phobius"/>
    </source>
</evidence>
<protein>
    <recommendedName>
        <fullName evidence="5">Wall-associated receptor kinase galacturonan-binding domain-containing protein</fullName>
    </recommendedName>
</protein>
<dbReference type="GO" id="GO:0016020">
    <property type="term" value="C:membrane"/>
    <property type="evidence" value="ECO:0007669"/>
    <property type="project" value="UniProtKB-SubCell"/>
</dbReference>
<gene>
    <name evidence="6" type="ORF">VFH_IV243120</name>
</gene>
<feature type="signal peptide" evidence="4">
    <location>
        <begin position="1"/>
        <end position="18"/>
    </location>
</feature>
<dbReference type="GO" id="GO:0030247">
    <property type="term" value="F:polysaccharide binding"/>
    <property type="evidence" value="ECO:0007669"/>
    <property type="project" value="InterPro"/>
</dbReference>
<dbReference type="EMBL" id="OX451739">
    <property type="protein sequence ID" value="CAI8611713.1"/>
    <property type="molecule type" value="Genomic_DNA"/>
</dbReference>
<keyword evidence="7" id="KW-1185">Reference proteome</keyword>
<reference evidence="6 7" key="1">
    <citation type="submission" date="2023-01" db="EMBL/GenBank/DDBJ databases">
        <authorList>
            <person name="Kreplak J."/>
        </authorList>
    </citation>
    <scope>NUCLEOTIDE SEQUENCE [LARGE SCALE GENOMIC DNA]</scope>
</reference>
<evidence type="ECO:0000313" key="6">
    <source>
        <dbReference type="EMBL" id="CAI8611713.1"/>
    </source>
</evidence>
<dbReference type="Pfam" id="PF13947">
    <property type="entry name" value="GUB_WAK_bind"/>
    <property type="match status" value="1"/>
</dbReference>
<feature type="transmembrane region" description="Helical" evidence="3">
    <location>
        <begin position="281"/>
        <end position="304"/>
    </location>
</feature>
<dbReference type="Proteomes" id="UP001157006">
    <property type="component" value="Chromosome 4"/>
</dbReference>
<evidence type="ECO:0000256" key="4">
    <source>
        <dbReference type="SAM" id="SignalP"/>
    </source>
</evidence>
<feature type="chain" id="PRO_5043359391" description="Wall-associated receptor kinase galacturonan-binding domain-containing protein" evidence="4">
    <location>
        <begin position="19"/>
        <end position="325"/>
    </location>
</feature>
<evidence type="ECO:0000256" key="1">
    <source>
        <dbReference type="ARBA" id="ARBA00004167"/>
    </source>
</evidence>
<feature type="domain" description="Wall-associated receptor kinase galacturonan-binding" evidence="5">
    <location>
        <begin position="25"/>
        <end position="90"/>
    </location>
</feature>
<evidence type="ECO:0000256" key="2">
    <source>
        <dbReference type="ARBA" id="ARBA00022729"/>
    </source>
</evidence>
<keyword evidence="3" id="KW-0472">Membrane</keyword>
<dbReference type="PANTHER" id="PTHR33355:SF5">
    <property type="entry name" value="F12F1.23 PROTEIN"/>
    <property type="match status" value="1"/>
</dbReference>
<keyword evidence="2 4" id="KW-0732">Signal</keyword>
<sequence>MSFHSISLLLTIFQLTLTNSQSTLCRTSCGSIPIQYPFSIDDGCGSPYYRYILSCSQSSDHSHNLQLRTPSGSYLVHHVSYIDPHIVVTDPFMWNCEDGESFRPTRPFSLDTSTRFKLSPQNQYLFFNCSEEKVIVKPKPVFCEKFPEHCDSSCDSASYLCRHLPMCSFAMSGSSCCSYYPKASESLRLMLMYCSSYASVYWRNVGAPQPYEQAPEYGIRVDFDVPVTTRCLQCQDQSKGGGGTCGFDVQTQSFMCLCKEGNSTTHCNDYDSARHNRNVHVIAGTVTGISAFGALGIGAFIWYLKKVRSKAPVTCGVQNNENRLF</sequence>
<organism evidence="6 7">
    <name type="scientific">Vicia faba</name>
    <name type="common">Broad bean</name>
    <name type="synonym">Faba vulgaris</name>
    <dbReference type="NCBI Taxonomy" id="3906"/>
    <lineage>
        <taxon>Eukaryota</taxon>
        <taxon>Viridiplantae</taxon>
        <taxon>Streptophyta</taxon>
        <taxon>Embryophyta</taxon>
        <taxon>Tracheophyta</taxon>
        <taxon>Spermatophyta</taxon>
        <taxon>Magnoliopsida</taxon>
        <taxon>eudicotyledons</taxon>
        <taxon>Gunneridae</taxon>
        <taxon>Pentapetalae</taxon>
        <taxon>rosids</taxon>
        <taxon>fabids</taxon>
        <taxon>Fabales</taxon>
        <taxon>Fabaceae</taxon>
        <taxon>Papilionoideae</taxon>
        <taxon>50 kb inversion clade</taxon>
        <taxon>NPAAA clade</taxon>
        <taxon>Hologalegina</taxon>
        <taxon>IRL clade</taxon>
        <taxon>Fabeae</taxon>
        <taxon>Vicia</taxon>
    </lineage>
</organism>